<protein>
    <recommendedName>
        <fullName evidence="9">Type II secretion system protein GspG C-terminal domain-containing protein</fullName>
    </recommendedName>
</protein>
<evidence type="ECO:0008006" key="9">
    <source>
        <dbReference type="Google" id="ProtNLM"/>
    </source>
</evidence>
<dbReference type="Proteomes" id="UP000176603">
    <property type="component" value="Unassembled WGS sequence"/>
</dbReference>
<dbReference type="STRING" id="1802399.A3E39_04805"/>
<dbReference type="PANTHER" id="PTHR30093">
    <property type="entry name" value="GENERAL SECRETION PATHWAY PROTEIN G"/>
    <property type="match status" value="1"/>
</dbReference>
<sequence length="167" mass="17972">MSRLRKGFTPHQFWTKSKTGAGFTLIELLVVIAIIGLLATISVLMLNNARAKSRDAKRLSDVQVVRAGLEQHWIEKAAYPSADPAVNLGTGTYQVLGSNGFEASPGTGTVYLQKIPAGPNANEYYLYASTISTGYAIRFTTELVTTYGNPGTYYAHSGSVDTDSSSK</sequence>
<evidence type="ECO:0000256" key="3">
    <source>
        <dbReference type="ARBA" id="ARBA00022692"/>
    </source>
</evidence>
<organism evidence="7 8">
    <name type="scientific">Candidatus Uhrbacteria bacterium RIFCSPHIGHO2_12_FULL_60_25</name>
    <dbReference type="NCBI Taxonomy" id="1802399"/>
    <lineage>
        <taxon>Bacteria</taxon>
        <taxon>Candidatus Uhriibacteriota</taxon>
    </lineage>
</organism>
<dbReference type="GO" id="GO:0016020">
    <property type="term" value="C:membrane"/>
    <property type="evidence" value="ECO:0007669"/>
    <property type="project" value="UniProtKB-SubCell"/>
</dbReference>
<comment type="subcellular location">
    <subcellularLocation>
        <location evidence="1">Membrane</location>
        <topology evidence="1">Single-pass membrane protein</topology>
    </subcellularLocation>
</comment>
<proteinExistence type="predicted"/>
<comment type="caution">
    <text evidence="7">The sequence shown here is derived from an EMBL/GenBank/DDBJ whole genome shotgun (WGS) entry which is preliminary data.</text>
</comment>
<dbReference type="GO" id="GO:0015628">
    <property type="term" value="P:protein secretion by the type II secretion system"/>
    <property type="evidence" value="ECO:0007669"/>
    <property type="project" value="InterPro"/>
</dbReference>
<feature type="transmembrane region" description="Helical" evidence="6">
    <location>
        <begin position="20"/>
        <end position="46"/>
    </location>
</feature>
<dbReference type="PANTHER" id="PTHR30093:SF44">
    <property type="entry name" value="TYPE II SECRETION SYSTEM CORE PROTEIN G"/>
    <property type="match status" value="1"/>
</dbReference>
<evidence type="ECO:0000256" key="6">
    <source>
        <dbReference type="SAM" id="Phobius"/>
    </source>
</evidence>
<dbReference type="EMBL" id="MGEH01000016">
    <property type="protein sequence ID" value="OGL79195.1"/>
    <property type="molecule type" value="Genomic_DNA"/>
</dbReference>
<keyword evidence="3 6" id="KW-0812">Transmembrane</keyword>
<keyword evidence="2" id="KW-0488">Methylation</keyword>
<name>A0A1F7ULR9_9BACT</name>
<evidence type="ECO:0000256" key="5">
    <source>
        <dbReference type="ARBA" id="ARBA00023136"/>
    </source>
</evidence>
<dbReference type="AlphaFoldDB" id="A0A1F7ULR9"/>
<reference evidence="7 8" key="1">
    <citation type="journal article" date="2016" name="Nat. Commun.">
        <title>Thousands of microbial genomes shed light on interconnected biogeochemical processes in an aquifer system.</title>
        <authorList>
            <person name="Anantharaman K."/>
            <person name="Brown C.T."/>
            <person name="Hug L.A."/>
            <person name="Sharon I."/>
            <person name="Castelle C.J."/>
            <person name="Probst A.J."/>
            <person name="Thomas B.C."/>
            <person name="Singh A."/>
            <person name="Wilkins M.J."/>
            <person name="Karaoz U."/>
            <person name="Brodie E.L."/>
            <person name="Williams K.H."/>
            <person name="Hubbard S.S."/>
            <person name="Banfield J.F."/>
        </authorList>
    </citation>
    <scope>NUCLEOTIDE SEQUENCE [LARGE SCALE GENOMIC DNA]</scope>
</reference>
<dbReference type="InterPro" id="IPR045584">
    <property type="entry name" value="Pilin-like"/>
</dbReference>
<dbReference type="PROSITE" id="PS00409">
    <property type="entry name" value="PROKAR_NTER_METHYL"/>
    <property type="match status" value="1"/>
</dbReference>
<keyword evidence="4 6" id="KW-1133">Transmembrane helix</keyword>
<evidence type="ECO:0000256" key="1">
    <source>
        <dbReference type="ARBA" id="ARBA00004167"/>
    </source>
</evidence>
<accession>A0A1F7ULR9</accession>
<evidence type="ECO:0000256" key="4">
    <source>
        <dbReference type="ARBA" id="ARBA00022989"/>
    </source>
</evidence>
<dbReference type="SUPFAM" id="SSF54523">
    <property type="entry name" value="Pili subunits"/>
    <property type="match status" value="1"/>
</dbReference>
<dbReference type="PRINTS" id="PR00813">
    <property type="entry name" value="BCTERIALGSPG"/>
</dbReference>
<keyword evidence="5 6" id="KW-0472">Membrane</keyword>
<gene>
    <name evidence="7" type="ORF">A3E39_04805</name>
</gene>
<dbReference type="Gene3D" id="3.30.700.10">
    <property type="entry name" value="Glycoprotein, Type 4 Pilin"/>
    <property type="match status" value="1"/>
</dbReference>
<evidence type="ECO:0000256" key="2">
    <source>
        <dbReference type="ARBA" id="ARBA00022481"/>
    </source>
</evidence>
<evidence type="ECO:0000313" key="8">
    <source>
        <dbReference type="Proteomes" id="UP000176603"/>
    </source>
</evidence>
<dbReference type="NCBIfam" id="TIGR02532">
    <property type="entry name" value="IV_pilin_GFxxxE"/>
    <property type="match status" value="1"/>
</dbReference>
<dbReference type="InterPro" id="IPR012902">
    <property type="entry name" value="N_methyl_site"/>
</dbReference>
<dbReference type="InterPro" id="IPR000983">
    <property type="entry name" value="Bac_GSPG_pilin"/>
</dbReference>
<dbReference type="GO" id="GO:0015627">
    <property type="term" value="C:type II protein secretion system complex"/>
    <property type="evidence" value="ECO:0007669"/>
    <property type="project" value="InterPro"/>
</dbReference>
<evidence type="ECO:0000313" key="7">
    <source>
        <dbReference type="EMBL" id="OGL79195.1"/>
    </source>
</evidence>
<dbReference type="Pfam" id="PF07963">
    <property type="entry name" value="N_methyl"/>
    <property type="match status" value="1"/>
</dbReference>